<reference evidence="2" key="1">
    <citation type="submission" date="2025-08" db="UniProtKB">
        <authorList>
            <consortium name="RefSeq"/>
        </authorList>
    </citation>
    <scope>IDENTIFICATION</scope>
    <source>
        <tissue evidence="2">Muscle</tissue>
    </source>
</reference>
<evidence type="ECO:0000313" key="2">
    <source>
        <dbReference type="RefSeq" id="XP_042578954.1"/>
    </source>
</evidence>
<feature type="compositionally biased region" description="Low complexity" evidence="1">
    <location>
        <begin position="136"/>
        <end position="205"/>
    </location>
</feature>
<dbReference type="GeneID" id="109085596"/>
<dbReference type="KEGG" id="ccar:109085596"/>
<dbReference type="PANTHER" id="PTHR45725">
    <property type="entry name" value="FORMIN HOMOLOGY 2 FAMILY MEMBER"/>
    <property type="match status" value="1"/>
</dbReference>
<accession>A0A9Q9W8U1</accession>
<feature type="compositionally biased region" description="Acidic residues" evidence="1">
    <location>
        <begin position="1"/>
        <end position="16"/>
    </location>
</feature>
<feature type="region of interest" description="Disordered" evidence="1">
    <location>
        <begin position="1"/>
        <end position="28"/>
    </location>
</feature>
<dbReference type="PANTHER" id="PTHR45725:SF18">
    <property type="entry name" value="ORC1-LIKE AAA ATPASE DOMAIN-CONTAINING PROTEIN"/>
    <property type="match status" value="1"/>
</dbReference>
<feature type="compositionally biased region" description="Pro residues" evidence="1">
    <location>
        <begin position="206"/>
        <end position="241"/>
    </location>
</feature>
<dbReference type="RefSeq" id="XP_042578954.1">
    <property type="nucleotide sequence ID" value="XM_042723020.1"/>
</dbReference>
<sequence length="634" mass="65993">MLEDVDEGEDEEDGGFGEDHDITLSSLTDDPSFSVSSHFLPSSESLSSALAAASSAQPAASSAQPAASSTLAAASSAQPAASAALAAASSAQPAASSTLAAASSNQPAASSNQPAASSTLAAASSIHPATASTLAAASSTMAAASSNQPAASSNQPAASSNQPAASSTLAAASSAQPAASSAQPAASSTLAAASSAQPAASSAQPCLPPPPWLLLLPPPPSLLPPPPSLLPPPPSLLPPPTLAAASSTQPAASSTLAAASSAQPAASSTPGASASPDESVALDSVGVPGMDRVDSLAEYLVELRNQPSLVLTNQQVSNIVALWQNLLDYDKQRVVFAARHQSRLDTGRFRSPKKRQEFTPGVETVKRHALTTTAPLAQWPDCCRLIENIFVKLCAIHKSPKKKGTSTVSRWVLILEDYKKIRQRILANAAVMQQTTLQLVDVSHTTLVQWHNKRVKRQDSAVLMQGLQLPSRLSVAADLYYLPMCAPRLRPPNQVQLINTTCPVAPWARHRQRGRGKYLQPQWFCHRQLRHLKPSGNSFPAPPPGAQLVLLTPMASQGLTGPLLVAAPQALMTSLSSAPPAAPVRKLTRKVQHNTCKKCGQFRTAETGHSQYKGIIYCPSVETVPKEQCITDQS</sequence>
<dbReference type="Proteomes" id="UP001155660">
    <property type="component" value="Chromosome B4"/>
</dbReference>
<dbReference type="AlphaFoldDB" id="A0A9Q9W8U1"/>
<feature type="region of interest" description="Disordered" evidence="1">
    <location>
        <begin position="136"/>
        <end position="286"/>
    </location>
</feature>
<evidence type="ECO:0000256" key="1">
    <source>
        <dbReference type="SAM" id="MobiDB-lite"/>
    </source>
</evidence>
<proteinExistence type="predicted"/>
<feature type="compositionally biased region" description="Low complexity" evidence="1">
    <location>
        <begin position="242"/>
        <end position="276"/>
    </location>
</feature>
<protein>
    <submittedName>
        <fullName evidence="2">Proline-rich protein 12-like</fullName>
    </submittedName>
</protein>
<gene>
    <name evidence="2" type="primary">LOC109085596</name>
</gene>
<feature type="region of interest" description="Disordered" evidence="1">
    <location>
        <begin position="50"/>
        <end position="75"/>
    </location>
</feature>
<feature type="region of interest" description="Disordered" evidence="1">
    <location>
        <begin position="95"/>
        <end position="123"/>
    </location>
</feature>
<organism evidence="2">
    <name type="scientific">Cyprinus carpio</name>
    <name type="common">Common carp</name>
    <dbReference type="NCBI Taxonomy" id="7962"/>
    <lineage>
        <taxon>Eukaryota</taxon>
        <taxon>Metazoa</taxon>
        <taxon>Chordata</taxon>
        <taxon>Craniata</taxon>
        <taxon>Vertebrata</taxon>
        <taxon>Euteleostomi</taxon>
        <taxon>Actinopterygii</taxon>
        <taxon>Neopterygii</taxon>
        <taxon>Teleostei</taxon>
        <taxon>Ostariophysi</taxon>
        <taxon>Cypriniformes</taxon>
        <taxon>Cyprinidae</taxon>
        <taxon>Cyprininae</taxon>
        <taxon>Cyprinus</taxon>
    </lineage>
</organism>
<dbReference type="OrthoDB" id="8955728at2759"/>
<dbReference type="InterPro" id="IPR051425">
    <property type="entry name" value="Formin_Homology"/>
</dbReference>
<name>A0A9Q9W8U1_CYPCA</name>